<dbReference type="EMBL" id="JAGPYM010000007">
    <property type="protein sequence ID" value="KAH6892374.1"/>
    <property type="molecule type" value="Genomic_DNA"/>
</dbReference>
<protein>
    <recommendedName>
        <fullName evidence="2">Sacsin/Nov domain-containing protein</fullName>
    </recommendedName>
</protein>
<accession>A0A9P8W8Q0</accession>
<feature type="domain" description="Sacsin/Nov" evidence="2">
    <location>
        <begin position="63"/>
        <end position="149"/>
    </location>
</feature>
<feature type="region of interest" description="Disordered" evidence="1">
    <location>
        <begin position="1368"/>
        <end position="1403"/>
    </location>
</feature>
<feature type="region of interest" description="Disordered" evidence="1">
    <location>
        <begin position="1463"/>
        <end position="1517"/>
    </location>
</feature>
<feature type="compositionally biased region" description="Acidic residues" evidence="1">
    <location>
        <begin position="1368"/>
        <end position="1391"/>
    </location>
</feature>
<evidence type="ECO:0000313" key="4">
    <source>
        <dbReference type="Proteomes" id="UP000777438"/>
    </source>
</evidence>
<dbReference type="SUPFAM" id="SSF55874">
    <property type="entry name" value="ATPase domain of HSP90 chaperone/DNA topoisomerase II/histidine kinase"/>
    <property type="match status" value="1"/>
</dbReference>
<dbReference type="InterPro" id="IPR058210">
    <property type="entry name" value="SACS/Nov_dom"/>
</dbReference>
<reference evidence="3 4" key="1">
    <citation type="journal article" date="2021" name="Nat. Commun.">
        <title>Genetic determinants of endophytism in the Arabidopsis root mycobiome.</title>
        <authorList>
            <person name="Mesny F."/>
            <person name="Miyauchi S."/>
            <person name="Thiergart T."/>
            <person name="Pickel B."/>
            <person name="Atanasova L."/>
            <person name="Karlsson M."/>
            <person name="Huettel B."/>
            <person name="Barry K.W."/>
            <person name="Haridas S."/>
            <person name="Chen C."/>
            <person name="Bauer D."/>
            <person name="Andreopoulos W."/>
            <person name="Pangilinan J."/>
            <person name="LaButti K."/>
            <person name="Riley R."/>
            <person name="Lipzen A."/>
            <person name="Clum A."/>
            <person name="Drula E."/>
            <person name="Henrissat B."/>
            <person name="Kohler A."/>
            <person name="Grigoriev I.V."/>
            <person name="Martin F.M."/>
            <person name="Hacquard S."/>
        </authorList>
    </citation>
    <scope>NUCLEOTIDE SEQUENCE [LARGE SCALE GENOMIC DNA]</scope>
    <source>
        <strain evidence="3 4">MPI-CAGE-CH-0241</strain>
    </source>
</reference>
<evidence type="ECO:0000259" key="2">
    <source>
        <dbReference type="Pfam" id="PF25794"/>
    </source>
</evidence>
<dbReference type="NCBIfam" id="NF047352">
    <property type="entry name" value="P_loop_sacsin"/>
    <property type="match status" value="1"/>
</dbReference>
<evidence type="ECO:0000256" key="1">
    <source>
        <dbReference type="SAM" id="MobiDB-lite"/>
    </source>
</evidence>
<feature type="compositionally biased region" description="Polar residues" evidence="1">
    <location>
        <begin position="1426"/>
        <end position="1442"/>
    </location>
</feature>
<dbReference type="InterPro" id="IPR052957">
    <property type="entry name" value="Auxin_embryo_med"/>
</dbReference>
<proteinExistence type="predicted"/>
<dbReference type="Proteomes" id="UP000777438">
    <property type="component" value="Unassembled WGS sequence"/>
</dbReference>
<dbReference type="PANTHER" id="PTHR32387">
    <property type="entry name" value="WU:FJ29H11"/>
    <property type="match status" value="1"/>
</dbReference>
<gene>
    <name evidence="3" type="ORF">B0T10DRAFT_438196</name>
</gene>
<dbReference type="Gene3D" id="3.30.565.10">
    <property type="entry name" value="Histidine kinase-like ATPase, C-terminal domain"/>
    <property type="match status" value="1"/>
</dbReference>
<dbReference type="Pfam" id="PF25794">
    <property type="entry name" value="SACS"/>
    <property type="match status" value="1"/>
</dbReference>
<sequence length="1766" mass="199610">MATRLAARQLVERVLQDHGDVNEDRWQKLQGLDQGLYEEFRRSQRTKDVLIGSSAITLARNLYSSNARFVFELLQNADDNEYEYVWTAGEAPYVSFQMRPDRIIVECNEKGFTEKNLVAICNIGKSSKVGSQRYIGEKGIGFKSVFKVAYKVLIQSGNFSFSFTHRKGDSGMGMISPHWEDRNDAPSGAITRITLFLHEDGNDHALRSSIQEQFEALNEEILLFTRNLKKIDIKIYDGTGNLSSSTTYSTTSFFLLDRVTTEKMVQKYGNKKIDRRHFHITKHVAINLPKNENRDYTDAELDSAAYARSEIVLAFPLSEDSIPILNPQWVFAFMPVRRMGFKFVVQADFVTSANRQDIETTSIRNKCLADGIADAFVKGILQLCNHKTLQYVWMRYLPSHNDSYPWDAFWSRVIDRIRSQLKNSPVLRPASLGPLRPIKELRRHTPKQLDQDGNPLFADIFPELYLSPGYKAADLDNLNDLRPPFTSMKEIIERVRADLDDESSRMRTISDSSWHSRAATLLQLPFEMQWDHYIGKLKRLKLLPLSNGTWTSTKSGPVYCPTVRGLKIPKGLGLPVIDSQAYKNPERKKLFELLGVEEAALDLVCSSISFRHSLSFSERFDPSTSFSHARFLYNAHHFLDHRKPYLMPLVTQSGKYCNSNVQDVYLPSNDPLGAVKLLGSKAPGSGSKDGAPGTDVIILHDIYIQDIPIKPVGETLTWFDWLHDVLHVRRNFRLVSGDGESLSDVCKYVAEHRPEHFMSLLLSTWDTEGPQVVRSRSCREELLDTRVLCPSGLTWEMREVEFPTAQLKEIVARFFSDKYVFPWLVLEHPFDQPSYMPMWEKISRDLGFGLAKTDLEFVISLLVWLSVQEAAVSDSLLGESAYRLYCFLEAKIRESADVTAAREQVRNAELEYVIYVPGGPTEDNDWRCPEECVWGRPPVTMTTKKDLELLYSQRFGQLEQDYSHLSSFFLETLGVKMWNWEHILDEIRALASTSSHDFEVFDTIIALYKCLDEISVDDSDILKLRRIFNSEKLICRFAYDPPTWNTLSNCIWSSATRIPGKTILNNGHDFDELESFFLKTLGVQEMTIEMLYDKLKDQKGNMSVEEVRQDLVEFSARLSSEGKPMDPGPVRMNAIFPVRFPGRDPQLVAGSSAFVIADRSTLAADFEGRVGFLDFPLDQLRRIQNFVEWVGLEGRYLSRAVKEIFSADRETTRPISQPDREIRGRAHALLRIAVAFGSPEAADNEEAFYSLLRNCETFETGRITTQLILPSLPQEGPPITVKKDHGIALQIDDASDVLKVFVPRRKKDREACFYSKLPQHLFAWMMSYPRTPLSAHGIKVVQAVLTASPYAVAGILEEAGIPPVSIPCEEEEEEEAGSDEEETVYNDEGEPSEVVPSGPQRDGLGITQVDRSSRAELISHDGLDNATGNETENDTTIRSVSFDSPPSELDDLDDVVFVARQSAPLRARPGSEPLTRVSRPDANTPHPTTMQQGGVTASPEHIPASNHPTPPSQEILSPRPVISSLEESNYLGLLNRVIAAARQSRIPSRGAFDMSGVQAALEEFSGEDLNPNSPFILRSADRIERDKRIGAAGELFVFELLSHLDPELPAFGRNNWKSNIRSYVTSHPDYNDMSPWSGRETADITYQDVSGALTSLLADAGHMDTWDADRVRQARPEFFIEVKSTTGPFETPFYMSKAQYRRMQDYSQSRAGAAASFDRVYVIFRVYNVGQDSIGVKVLVDPESMRGRELAFTAETWSVVPAASRA</sequence>
<evidence type="ECO:0000313" key="3">
    <source>
        <dbReference type="EMBL" id="KAH6892374.1"/>
    </source>
</evidence>
<name>A0A9P8W8Q0_9HYPO</name>
<feature type="region of interest" description="Disordered" evidence="1">
    <location>
        <begin position="1418"/>
        <end position="1449"/>
    </location>
</feature>
<feature type="compositionally biased region" description="Polar residues" evidence="1">
    <location>
        <begin position="1485"/>
        <end position="1495"/>
    </location>
</feature>
<dbReference type="OrthoDB" id="1262810at2759"/>
<comment type="caution">
    <text evidence="3">The sequence shown here is derived from an EMBL/GenBank/DDBJ whole genome shotgun (WGS) entry which is preliminary data.</text>
</comment>
<keyword evidence="4" id="KW-1185">Reference proteome</keyword>
<organism evidence="3 4">
    <name type="scientific">Thelonectria olida</name>
    <dbReference type="NCBI Taxonomy" id="1576542"/>
    <lineage>
        <taxon>Eukaryota</taxon>
        <taxon>Fungi</taxon>
        <taxon>Dikarya</taxon>
        <taxon>Ascomycota</taxon>
        <taxon>Pezizomycotina</taxon>
        <taxon>Sordariomycetes</taxon>
        <taxon>Hypocreomycetidae</taxon>
        <taxon>Hypocreales</taxon>
        <taxon>Nectriaceae</taxon>
        <taxon>Thelonectria</taxon>
    </lineage>
</organism>
<dbReference type="InterPro" id="IPR036890">
    <property type="entry name" value="HATPase_C_sf"/>
</dbReference>
<dbReference type="PANTHER" id="PTHR32387:SF0">
    <property type="entry name" value="PROTEIN NO VEIN"/>
    <property type="match status" value="1"/>
</dbReference>